<dbReference type="NCBIfam" id="TIGR02532">
    <property type="entry name" value="IV_pilin_GFxxxE"/>
    <property type="match status" value="1"/>
</dbReference>
<keyword evidence="5" id="KW-0472">Membrane</keyword>
<dbReference type="PROSITE" id="PS00409">
    <property type="entry name" value="PROKAR_NTER_METHYL"/>
    <property type="match status" value="1"/>
</dbReference>
<sequence>MEPEVTAFPSRNRRTQGFSLIELLMVMAIVGILSAVLFVSSARGVRQQQLREAGTQLLADLNRTRTQATQSSTATSVTLTSAAASSPKATYVTVWSPGGSVTRTLPNNVLVAPVATYANTITYTAPYAESSVPGGAVWVLSNSAGELLYMKLLGTTGKGTFSAQP</sequence>
<proteinExistence type="predicted"/>
<gene>
    <name evidence="6" type="ORF">M8445_06260</name>
</gene>
<keyword evidence="5" id="KW-0812">Transmembrane</keyword>
<protein>
    <submittedName>
        <fullName evidence="6">Type II secretion system protein</fullName>
    </submittedName>
</protein>
<evidence type="ECO:0000313" key="7">
    <source>
        <dbReference type="Proteomes" id="UP001217044"/>
    </source>
</evidence>
<evidence type="ECO:0000256" key="4">
    <source>
        <dbReference type="ARBA" id="ARBA00023237"/>
    </source>
</evidence>
<reference evidence="6 7" key="1">
    <citation type="submission" date="2022-12" db="EMBL/GenBank/DDBJ databases">
        <title>Genome Sequence of Deinococcus aquaticus Type Strain PB314.</title>
        <authorList>
            <person name="Albert C."/>
            <person name="Hill J."/>
            <person name="Boren L."/>
            <person name="Scholz-Ng S."/>
            <person name="Fatema N."/>
            <person name="Grosso R."/>
            <person name="Soboslay E."/>
            <person name="Tuohy J."/>
        </authorList>
    </citation>
    <scope>NUCLEOTIDE SEQUENCE [LARGE SCALE GENOMIC DNA]</scope>
    <source>
        <strain evidence="6 7">PB-314</strain>
    </source>
</reference>
<keyword evidence="5" id="KW-1133">Transmembrane helix</keyword>
<dbReference type="InterPro" id="IPR045584">
    <property type="entry name" value="Pilin-like"/>
</dbReference>
<dbReference type="EMBL" id="CP115165">
    <property type="protein sequence ID" value="WDA59800.1"/>
    <property type="molecule type" value="Genomic_DNA"/>
</dbReference>
<dbReference type="Gene3D" id="3.30.700.10">
    <property type="entry name" value="Glycoprotein, Type 4 Pilin"/>
    <property type="match status" value="1"/>
</dbReference>
<name>A0ABY7V3W3_9DEIO</name>
<keyword evidence="3" id="KW-0574">Periplasm</keyword>
<evidence type="ECO:0000256" key="2">
    <source>
        <dbReference type="ARBA" id="ARBA00004418"/>
    </source>
</evidence>
<accession>A0ABY7V3W3</accession>
<organism evidence="6 7">
    <name type="scientific">Deinococcus aquaticus</name>
    <dbReference type="NCBI Taxonomy" id="328692"/>
    <lineage>
        <taxon>Bacteria</taxon>
        <taxon>Thermotogati</taxon>
        <taxon>Deinococcota</taxon>
        <taxon>Deinococci</taxon>
        <taxon>Deinococcales</taxon>
        <taxon>Deinococcaceae</taxon>
        <taxon>Deinococcus</taxon>
    </lineage>
</organism>
<keyword evidence="4" id="KW-0998">Cell outer membrane</keyword>
<evidence type="ECO:0000256" key="5">
    <source>
        <dbReference type="SAM" id="Phobius"/>
    </source>
</evidence>
<comment type="subcellular location">
    <subcellularLocation>
        <location evidence="1">Cell outer membrane</location>
        <topology evidence="1">Single-pass membrane protein</topology>
    </subcellularLocation>
    <subcellularLocation>
        <location evidence="2">Periplasm</location>
    </subcellularLocation>
</comment>
<dbReference type="Pfam" id="PF07963">
    <property type="entry name" value="N_methyl"/>
    <property type="match status" value="1"/>
</dbReference>
<dbReference type="SUPFAM" id="SSF54523">
    <property type="entry name" value="Pili subunits"/>
    <property type="match status" value="1"/>
</dbReference>
<evidence type="ECO:0000313" key="6">
    <source>
        <dbReference type="EMBL" id="WDA59800.1"/>
    </source>
</evidence>
<dbReference type="Proteomes" id="UP001217044">
    <property type="component" value="Chromosome"/>
</dbReference>
<dbReference type="InterPro" id="IPR012902">
    <property type="entry name" value="N_methyl_site"/>
</dbReference>
<feature type="transmembrane region" description="Helical" evidence="5">
    <location>
        <begin position="20"/>
        <end position="39"/>
    </location>
</feature>
<evidence type="ECO:0000256" key="3">
    <source>
        <dbReference type="ARBA" id="ARBA00022764"/>
    </source>
</evidence>
<keyword evidence="7" id="KW-1185">Reference proteome</keyword>
<dbReference type="RefSeq" id="WP_273990451.1">
    <property type="nucleotide sequence ID" value="NZ_BAABQT010000030.1"/>
</dbReference>
<evidence type="ECO:0000256" key="1">
    <source>
        <dbReference type="ARBA" id="ARBA00004203"/>
    </source>
</evidence>